<sequence length="145" mass="15456">MPTEHIKYTDVLKQGTDKLNSAIDQANKAETDSLAAVSTAQSAETKANEANAKSDFTQTQLDEVAAASTIDPAVSQMKVDTEGVTHASPDARLRSDHEKVNALLAKKALKTDVDTLTTNKADKTYVDTQFANIVDGSPKGTYATL</sequence>
<gene>
    <name evidence="1" type="ORF">I7822_28775</name>
</gene>
<keyword evidence="2" id="KW-1185">Reference proteome</keyword>
<evidence type="ECO:0000313" key="2">
    <source>
        <dbReference type="Proteomes" id="UP000663981"/>
    </source>
</evidence>
<evidence type="ECO:0000313" key="1">
    <source>
        <dbReference type="EMBL" id="MBO1515610.1"/>
    </source>
</evidence>
<comment type="caution">
    <text evidence="1">The sequence shown here is derived from an EMBL/GenBank/DDBJ whole genome shotgun (WGS) entry which is preliminary data.</text>
</comment>
<organism evidence="1 2">
    <name type="scientific">Metabacillus bambusae</name>
    <dbReference type="NCBI Taxonomy" id="2795218"/>
    <lineage>
        <taxon>Bacteria</taxon>
        <taxon>Bacillati</taxon>
        <taxon>Bacillota</taxon>
        <taxon>Bacilli</taxon>
        <taxon>Bacillales</taxon>
        <taxon>Bacillaceae</taxon>
        <taxon>Metabacillus</taxon>
    </lineage>
</organism>
<proteinExistence type="predicted"/>
<dbReference type="Proteomes" id="UP000663981">
    <property type="component" value="Unassembled WGS sequence"/>
</dbReference>
<dbReference type="RefSeq" id="WP_207982461.1">
    <property type="nucleotide sequence ID" value="NZ_JAGDEL010000043.1"/>
</dbReference>
<feature type="non-terminal residue" evidence="1">
    <location>
        <position position="145"/>
    </location>
</feature>
<reference evidence="1 2" key="1">
    <citation type="submission" date="2021-03" db="EMBL/GenBank/DDBJ databases">
        <title>Whole genome sequence of Metabacillus bambusae BG109.</title>
        <authorList>
            <person name="Jeong J.W."/>
        </authorList>
    </citation>
    <scope>NUCLEOTIDE SEQUENCE [LARGE SCALE GENOMIC DNA]</scope>
    <source>
        <strain evidence="1 2">BG109</strain>
    </source>
</reference>
<protein>
    <submittedName>
        <fullName evidence="1">Uncharacterized protein</fullName>
    </submittedName>
</protein>
<name>A0ABS3NBG5_9BACI</name>
<accession>A0ABS3NBG5</accession>
<dbReference type="EMBL" id="JAGDEL010000043">
    <property type="protein sequence ID" value="MBO1515610.1"/>
    <property type="molecule type" value="Genomic_DNA"/>
</dbReference>